<dbReference type="EMBL" id="ML994695">
    <property type="protein sequence ID" value="KAF2177103.1"/>
    <property type="molecule type" value="Genomic_DNA"/>
</dbReference>
<dbReference type="Proteomes" id="UP000800200">
    <property type="component" value="Unassembled WGS sequence"/>
</dbReference>
<evidence type="ECO:0000313" key="1">
    <source>
        <dbReference type="EMBL" id="KAF2177103.1"/>
    </source>
</evidence>
<reference evidence="1" key="1">
    <citation type="journal article" date="2020" name="Stud. Mycol.">
        <title>101 Dothideomycetes genomes: a test case for predicting lifestyles and emergence of pathogens.</title>
        <authorList>
            <person name="Haridas S."/>
            <person name="Albert R."/>
            <person name="Binder M."/>
            <person name="Bloem J."/>
            <person name="Labutti K."/>
            <person name="Salamov A."/>
            <person name="Andreopoulos B."/>
            <person name="Baker S."/>
            <person name="Barry K."/>
            <person name="Bills G."/>
            <person name="Bluhm B."/>
            <person name="Cannon C."/>
            <person name="Castanera R."/>
            <person name="Culley D."/>
            <person name="Daum C."/>
            <person name="Ezra D."/>
            <person name="Gonzalez J."/>
            <person name="Henrissat B."/>
            <person name="Kuo A."/>
            <person name="Liang C."/>
            <person name="Lipzen A."/>
            <person name="Lutzoni F."/>
            <person name="Magnuson J."/>
            <person name="Mondo S."/>
            <person name="Nolan M."/>
            <person name="Ohm R."/>
            <person name="Pangilinan J."/>
            <person name="Park H.-J."/>
            <person name="Ramirez L."/>
            <person name="Alfaro M."/>
            <person name="Sun H."/>
            <person name="Tritt A."/>
            <person name="Yoshinaga Y."/>
            <person name="Zwiers L.-H."/>
            <person name="Turgeon B."/>
            <person name="Goodwin S."/>
            <person name="Spatafora J."/>
            <person name="Crous P."/>
            <person name="Grigoriev I."/>
        </authorList>
    </citation>
    <scope>NUCLEOTIDE SEQUENCE</scope>
    <source>
        <strain evidence="1">CBS 207.26</strain>
    </source>
</reference>
<organism evidence="1 2">
    <name type="scientific">Zopfia rhizophila CBS 207.26</name>
    <dbReference type="NCBI Taxonomy" id="1314779"/>
    <lineage>
        <taxon>Eukaryota</taxon>
        <taxon>Fungi</taxon>
        <taxon>Dikarya</taxon>
        <taxon>Ascomycota</taxon>
        <taxon>Pezizomycotina</taxon>
        <taxon>Dothideomycetes</taxon>
        <taxon>Dothideomycetes incertae sedis</taxon>
        <taxon>Zopfiaceae</taxon>
        <taxon>Zopfia</taxon>
    </lineage>
</organism>
<dbReference type="SUPFAM" id="SSF56672">
    <property type="entry name" value="DNA/RNA polymerases"/>
    <property type="match status" value="1"/>
</dbReference>
<dbReference type="AlphaFoldDB" id="A0A6A6DDM9"/>
<protein>
    <recommendedName>
        <fullName evidence="3">Reverse transcriptase domain-containing protein</fullName>
    </recommendedName>
</protein>
<proteinExistence type="predicted"/>
<gene>
    <name evidence="1" type="ORF">K469DRAFT_604771</name>
</gene>
<name>A0A6A6DDM9_9PEZI</name>
<keyword evidence="2" id="KW-1185">Reference proteome</keyword>
<feature type="non-terminal residue" evidence="1">
    <location>
        <position position="1"/>
    </location>
</feature>
<evidence type="ECO:0000313" key="2">
    <source>
        <dbReference type="Proteomes" id="UP000800200"/>
    </source>
</evidence>
<evidence type="ECO:0008006" key="3">
    <source>
        <dbReference type="Google" id="ProtNLM"/>
    </source>
</evidence>
<dbReference type="InterPro" id="IPR043502">
    <property type="entry name" value="DNA/RNA_pol_sf"/>
</dbReference>
<accession>A0A6A6DDM9</accession>
<sequence>INHILKEYLDVFILAYFDNILVYINRTLKKYIKYTKKKEVKFLGYIISRNRIAVNPDKAKNILL</sequence>